<name>A0A829QQ09_9MYCO</name>
<dbReference type="Proteomes" id="UP000021210">
    <property type="component" value="Unassembled WGS sequence"/>
</dbReference>
<dbReference type="PANTHER" id="PTHR43459">
    <property type="entry name" value="ENOYL-COA HYDRATASE"/>
    <property type="match status" value="1"/>
</dbReference>
<dbReference type="InterPro" id="IPR029045">
    <property type="entry name" value="ClpP/crotonase-like_dom_sf"/>
</dbReference>
<evidence type="ECO:0000313" key="3">
    <source>
        <dbReference type="Proteomes" id="UP000021210"/>
    </source>
</evidence>
<dbReference type="SMR" id="A0A829QQ09"/>
<dbReference type="GO" id="GO:0016853">
    <property type="term" value="F:isomerase activity"/>
    <property type="evidence" value="ECO:0007669"/>
    <property type="project" value="UniProtKB-KW"/>
</dbReference>
<dbReference type="Gene3D" id="1.10.12.10">
    <property type="entry name" value="Lyase 2-enoyl-coa Hydratase, Chain A, domain 2"/>
    <property type="match status" value="1"/>
</dbReference>
<dbReference type="InterPro" id="IPR014748">
    <property type="entry name" value="Enoyl-CoA_hydra_C"/>
</dbReference>
<gene>
    <name evidence="2" type="ORF">I542_4916</name>
</gene>
<keyword evidence="2" id="KW-0413">Isomerase</keyword>
<proteinExistence type="inferred from homology"/>
<evidence type="ECO:0000256" key="1">
    <source>
        <dbReference type="ARBA" id="ARBA00005254"/>
    </source>
</evidence>
<evidence type="ECO:0000313" key="2">
    <source>
        <dbReference type="EMBL" id="EUA64740.1"/>
    </source>
</evidence>
<organism evidence="2 3">
    <name type="scientific">Mycobacteroides abscessus 1948</name>
    <dbReference type="NCBI Taxonomy" id="1299323"/>
    <lineage>
        <taxon>Bacteria</taxon>
        <taxon>Bacillati</taxon>
        <taxon>Actinomycetota</taxon>
        <taxon>Actinomycetes</taxon>
        <taxon>Mycobacteriales</taxon>
        <taxon>Mycobacteriaceae</taxon>
        <taxon>Mycobacteroides</taxon>
        <taxon>Mycobacteroides abscessus</taxon>
    </lineage>
</organism>
<accession>A0A829QQ09</accession>
<dbReference type="CDD" id="cd06558">
    <property type="entry name" value="crotonase-like"/>
    <property type="match status" value="1"/>
</dbReference>
<dbReference type="SUPFAM" id="SSF52096">
    <property type="entry name" value="ClpP/crotonase"/>
    <property type="match status" value="1"/>
</dbReference>
<dbReference type="AlphaFoldDB" id="A0A829QQ09"/>
<dbReference type="EMBL" id="JAOH01000002">
    <property type="protein sequence ID" value="EUA64740.1"/>
    <property type="molecule type" value="Genomic_DNA"/>
</dbReference>
<dbReference type="Gene3D" id="3.90.226.10">
    <property type="entry name" value="2-enoyl-CoA Hydratase, Chain A, domain 1"/>
    <property type="match status" value="1"/>
</dbReference>
<comment type="caution">
    <text evidence="2">The sequence shown here is derived from an EMBL/GenBank/DDBJ whole genome shotgun (WGS) entry which is preliminary data.</text>
</comment>
<comment type="similarity">
    <text evidence="1">Belongs to the enoyl-CoA hydratase/isomerase family.</text>
</comment>
<sequence length="267" mass="27337">MTQTAPAAVAYSVNHAGVAAIVLDRPEASNALDRTMKTELLQALLAAGGDPAVRAVVMSAAGKNFCVGQDLAEHVEALRDDPAHAMDTVREHYNPVLEALDAIKVPVVVAINGACVGAGLGLALGADIRIAGQRAKFGTAFTGIGLAADSALSASLPRLIGASRATAMFLLGDTIDAPTAHTWGLVHEVVDEGSPADVANSVAGRLAGGPTAAFSEVKELLRRNAVAPLGDVLEREASAQQRLGASRDHSAAVEAFLAKDKPVFVGR</sequence>
<reference evidence="2 3" key="1">
    <citation type="submission" date="2013-12" db="EMBL/GenBank/DDBJ databases">
        <authorList>
            <person name="Zelazny A."/>
            <person name="Olivier K."/>
            <person name="Holland S."/>
            <person name="Lenaerts A."/>
            <person name="Ordway D."/>
            <person name="DeGroote M.A."/>
            <person name="Parker T."/>
            <person name="Sizemore C."/>
            <person name="Tallon L.J."/>
            <person name="Sadzewicz L.K."/>
            <person name="Sengamalay N."/>
            <person name="Fraser C.M."/>
            <person name="Hine E."/>
            <person name="Shefchek K.A."/>
            <person name="Das S.P."/>
            <person name="Tettelin H."/>
        </authorList>
    </citation>
    <scope>NUCLEOTIDE SEQUENCE [LARGE SCALE GENOMIC DNA]</scope>
    <source>
        <strain evidence="2 3">1948</strain>
    </source>
</reference>
<protein>
    <submittedName>
        <fullName evidence="2">Enoyl-CoA hydratase/isomerase family protein</fullName>
    </submittedName>
</protein>
<dbReference type="Pfam" id="PF00378">
    <property type="entry name" value="ECH_1"/>
    <property type="match status" value="1"/>
</dbReference>
<dbReference type="InterPro" id="IPR001753">
    <property type="entry name" value="Enoyl-CoA_hydra/iso"/>
</dbReference>
<dbReference type="PANTHER" id="PTHR43459:SF1">
    <property type="entry name" value="EG:BACN32G11.4 PROTEIN"/>
    <property type="match status" value="1"/>
</dbReference>